<evidence type="ECO:0000313" key="1">
    <source>
        <dbReference type="EMBL" id="AFC99528.1"/>
    </source>
</evidence>
<organism evidence="1 2">
    <name type="scientific">Methanocella conradii (strain DSM 24694 / JCM 17849 / CGMCC 1.5162 / HZ254)</name>
    <dbReference type="NCBI Taxonomy" id="1041930"/>
    <lineage>
        <taxon>Archaea</taxon>
        <taxon>Methanobacteriati</taxon>
        <taxon>Methanobacteriota</taxon>
        <taxon>Stenosarchaea group</taxon>
        <taxon>Methanomicrobia</taxon>
        <taxon>Methanocellales</taxon>
        <taxon>Methanocellaceae</taxon>
        <taxon>Methanocella</taxon>
    </lineage>
</organism>
<evidence type="ECO:0000313" key="2">
    <source>
        <dbReference type="Proteomes" id="UP000005233"/>
    </source>
</evidence>
<dbReference type="RefSeq" id="WP_014405367.1">
    <property type="nucleotide sequence ID" value="NC_017034.1"/>
</dbReference>
<dbReference type="eggNOG" id="arCOG03480">
    <property type="taxonomic scope" value="Archaea"/>
</dbReference>
<protein>
    <submittedName>
        <fullName evidence="1">Uncharacterized protein</fullName>
    </submittedName>
</protein>
<reference evidence="1 2" key="1">
    <citation type="journal article" date="2012" name="J. Bacteriol.">
        <title>Complete genome sequence of a thermophilic methanogen, Methanocella conradii HZ254, isolated from Chinese rice field soil.</title>
        <authorList>
            <person name="Lu Z."/>
            <person name="Lu Y."/>
        </authorList>
    </citation>
    <scope>NUCLEOTIDE SEQUENCE [LARGE SCALE GENOMIC DNA]</scope>
    <source>
        <strain evidence="2">DSM 24694 / JCM 17849 / CGMCC 1.5162 / HZ254</strain>
    </source>
</reference>
<dbReference type="KEGG" id="mez:Mtc_0764"/>
<keyword evidence="2" id="KW-1185">Reference proteome</keyword>
<gene>
    <name evidence="1" type="ordered locus">Mtc_0764</name>
</gene>
<dbReference type="Proteomes" id="UP000005233">
    <property type="component" value="Chromosome"/>
</dbReference>
<dbReference type="AlphaFoldDB" id="H8I9B0"/>
<dbReference type="GeneID" id="11970659"/>
<dbReference type="HOGENOM" id="CLU_1665501_0_0_2"/>
<accession>H8I9B0</accession>
<sequence length="158" mass="17257">MLRNIMAVALVMIMLVAVAAPAMAASAQNKDVHVTRVVVEPYGPDMNFTVYYESTFFTRLFSLIFGAKVLQPSIEDLFGNFSNVSIVSIDPSSGVAKVTVKDVSRLTDGGWYVYDGDEELADVVDVIEVHNPDGKVETMNDAKKLPVISNRLPSINKS</sequence>
<dbReference type="STRING" id="1041930.Mtc_0764"/>
<proteinExistence type="predicted"/>
<dbReference type="OrthoDB" id="148027at2157"/>
<name>H8I9B0_METCZ</name>
<dbReference type="EMBL" id="CP003243">
    <property type="protein sequence ID" value="AFC99528.1"/>
    <property type="molecule type" value="Genomic_DNA"/>
</dbReference>